<dbReference type="GO" id="GO:0003700">
    <property type="term" value="F:DNA-binding transcription factor activity"/>
    <property type="evidence" value="ECO:0007669"/>
    <property type="project" value="InterPro"/>
</dbReference>
<dbReference type="CDD" id="cd04785">
    <property type="entry name" value="HTH_CadR-PbrR-like"/>
    <property type="match status" value="1"/>
</dbReference>
<dbReference type="InterPro" id="IPR047057">
    <property type="entry name" value="MerR_fam"/>
</dbReference>
<evidence type="ECO:0000256" key="1">
    <source>
        <dbReference type="ARBA" id="ARBA00023015"/>
    </source>
</evidence>
<keyword evidence="1" id="KW-0805">Transcription regulation</keyword>
<dbReference type="InterPro" id="IPR009061">
    <property type="entry name" value="DNA-bd_dom_put_sf"/>
</dbReference>
<accession>A0A023D7T9</accession>
<dbReference type="PANTHER" id="PTHR30204:SF92">
    <property type="entry name" value="HTH-TYPE TRANSCRIPTIONAL REGULATOR ZNTR"/>
    <property type="match status" value="1"/>
</dbReference>
<keyword evidence="6" id="KW-1185">Reference proteome</keyword>
<dbReference type="Pfam" id="PF09278">
    <property type="entry name" value="MerR-DNA-bind"/>
    <property type="match status" value="1"/>
</dbReference>
<dbReference type="PROSITE" id="PS50937">
    <property type="entry name" value="HTH_MERR_2"/>
    <property type="match status" value="1"/>
</dbReference>
<protein>
    <submittedName>
        <fullName evidence="5">Transcriptional regulator MerR</fullName>
    </submittedName>
</protein>
<evidence type="ECO:0000259" key="4">
    <source>
        <dbReference type="PROSITE" id="PS50937"/>
    </source>
</evidence>
<sequence length="147" mass="16448">MFSIGKLSGSTGVKVPTIRYYEQIGILEEPDRSEGGQRVYGEEAKERLSFIRHARELGFSLDEIRELLDLADDPNQNCMAAYEIAKRQLIEVRNRIARLTALQGELQRMLDQCSCNTIGTCRIIQVLSDHSLCTSEHLGTEAGCKAS</sequence>
<keyword evidence="3" id="KW-0804">Transcription</keyword>
<comment type="caution">
    <text evidence="5">The sequence shown here is derived from an EMBL/GenBank/DDBJ whole genome shotgun (WGS) entry which is preliminary data.</text>
</comment>
<feature type="domain" description="HTH merR-type" evidence="4">
    <location>
        <begin position="1"/>
        <end position="70"/>
    </location>
</feature>
<evidence type="ECO:0000256" key="3">
    <source>
        <dbReference type="ARBA" id="ARBA00023163"/>
    </source>
</evidence>
<dbReference type="Pfam" id="PF00376">
    <property type="entry name" value="MerR"/>
    <property type="match status" value="1"/>
</dbReference>
<keyword evidence="2" id="KW-0238">DNA-binding</keyword>
<evidence type="ECO:0000313" key="5">
    <source>
        <dbReference type="EMBL" id="GAJ29810.1"/>
    </source>
</evidence>
<gene>
    <name evidence="5" type="ORF">Amme_081_012</name>
</gene>
<evidence type="ECO:0000256" key="2">
    <source>
        <dbReference type="ARBA" id="ARBA00023125"/>
    </source>
</evidence>
<dbReference type="Gene3D" id="1.10.1660.10">
    <property type="match status" value="1"/>
</dbReference>
<dbReference type="PANTHER" id="PTHR30204">
    <property type="entry name" value="REDOX-CYCLING DRUG-SENSING TRANSCRIPTIONAL ACTIVATOR SOXR"/>
    <property type="match status" value="1"/>
</dbReference>
<dbReference type="RefSeq" id="WP_010666084.1">
    <property type="nucleotide sequence ID" value="NZ_BAND01000081.1"/>
</dbReference>
<proteinExistence type="predicted"/>
<dbReference type="SUPFAM" id="SSF46955">
    <property type="entry name" value="Putative DNA-binding domain"/>
    <property type="match status" value="1"/>
</dbReference>
<dbReference type="InterPro" id="IPR000551">
    <property type="entry name" value="MerR-type_HTH_dom"/>
</dbReference>
<organism evidence="5 6">
    <name type="scientific">Acidomonas methanolica NBRC 104435</name>
    <dbReference type="NCBI Taxonomy" id="1231351"/>
    <lineage>
        <taxon>Bacteria</taxon>
        <taxon>Pseudomonadati</taxon>
        <taxon>Pseudomonadota</taxon>
        <taxon>Alphaproteobacteria</taxon>
        <taxon>Acetobacterales</taxon>
        <taxon>Acetobacteraceae</taxon>
        <taxon>Acidomonas</taxon>
    </lineage>
</organism>
<dbReference type="InterPro" id="IPR015358">
    <property type="entry name" value="Tscrpt_reg_MerR_DNA-bd"/>
</dbReference>
<reference evidence="6" key="1">
    <citation type="journal article" date="2014" name="FEMS Microbiol. Lett.">
        <title>Draft Genomic DNA Sequence of the Facultatively Methylotrophic Bacterium Acidomonas methanolica type strain MB58.</title>
        <authorList>
            <person name="Higashiura N."/>
            <person name="Hadano H."/>
            <person name="Hirakawa H."/>
            <person name="Matsutani M."/>
            <person name="Takabe S."/>
            <person name="Matsushita K."/>
            <person name="Azuma Y."/>
        </authorList>
    </citation>
    <scope>NUCLEOTIDE SEQUENCE [LARGE SCALE GENOMIC DNA]</scope>
    <source>
        <strain evidence="6">MB58</strain>
    </source>
</reference>
<dbReference type="EMBL" id="BAND01000081">
    <property type="protein sequence ID" value="GAJ29810.1"/>
    <property type="molecule type" value="Genomic_DNA"/>
</dbReference>
<dbReference type="OrthoDB" id="9802944at2"/>
<evidence type="ECO:0000313" key="6">
    <source>
        <dbReference type="Proteomes" id="UP000019760"/>
    </source>
</evidence>
<name>A0A023D7T9_ACIMT</name>
<dbReference type="Proteomes" id="UP000019760">
    <property type="component" value="Unassembled WGS sequence"/>
</dbReference>
<dbReference type="SMART" id="SM00422">
    <property type="entry name" value="HTH_MERR"/>
    <property type="match status" value="1"/>
</dbReference>
<reference evidence="5 6" key="2">
    <citation type="journal article" date="2014" name="FEMS Microbiol. Lett.">
        <title>Draft genomic DNA sequence of the facultatively methylotrophic bacterium Acidomonas methanolica type strain MB58.</title>
        <authorList>
            <person name="Higashiura N."/>
            <person name="Hadano H."/>
            <person name="Hirakawa H."/>
            <person name="Matsutani M."/>
            <person name="Takabe S."/>
            <person name="Matsushita K."/>
            <person name="Azuma Y."/>
        </authorList>
    </citation>
    <scope>NUCLEOTIDE SEQUENCE [LARGE SCALE GENOMIC DNA]</scope>
    <source>
        <strain evidence="5 6">MB58</strain>
    </source>
</reference>
<dbReference type="GO" id="GO:0003677">
    <property type="term" value="F:DNA binding"/>
    <property type="evidence" value="ECO:0007669"/>
    <property type="project" value="UniProtKB-KW"/>
</dbReference>
<dbReference type="PROSITE" id="PS00552">
    <property type="entry name" value="HTH_MERR_1"/>
    <property type="match status" value="1"/>
</dbReference>
<dbReference type="AlphaFoldDB" id="A0A023D7T9"/>
<dbReference type="PRINTS" id="PR00040">
    <property type="entry name" value="HTHMERR"/>
</dbReference>